<feature type="compositionally biased region" description="Low complexity" evidence="1">
    <location>
        <begin position="41"/>
        <end position="56"/>
    </location>
</feature>
<dbReference type="EMBL" id="CAJMWX010001617">
    <property type="protein sequence ID" value="CAE6499146.1"/>
    <property type="molecule type" value="Genomic_DNA"/>
</dbReference>
<organism evidence="2 3">
    <name type="scientific">Rhizoctonia solani</name>
    <dbReference type="NCBI Taxonomy" id="456999"/>
    <lineage>
        <taxon>Eukaryota</taxon>
        <taxon>Fungi</taxon>
        <taxon>Dikarya</taxon>
        <taxon>Basidiomycota</taxon>
        <taxon>Agaricomycotina</taxon>
        <taxon>Agaricomycetes</taxon>
        <taxon>Cantharellales</taxon>
        <taxon>Ceratobasidiaceae</taxon>
        <taxon>Rhizoctonia</taxon>
    </lineage>
</organism>
<feature type="compositionally biased region" description="Low complexity" evidence="1">
    <location>
        <begin position="1"/>
        <end position="16"/>
    </location>
</feature>
<evidence type="ECO:0000313" key="3">
    <source>
        <dbReference type="Proteomes" id="UP000663888"/>
    </source>
</evidence>
<feature type="compositionally biased region" description="Polar residues" evidence="1">
    <location>
        <begin position="17"/>
        <end position="36"/>
    </location>
</feature>
<accession>A0A8H3CWI4</accession>
<comment type="caution">
    <text evidence="2">The sequence shown here is derived from an EMBL/GenBank/DDBJ whole genome shotgun (WGS) entry which is preliminary data.</text>
</comment>
<reference evidence="2" key="1">
    <citation type="submission" date="2021-01" db="EMBL/GenBank/DDBJ databases">
        <authorList>
            <person name="Kaushik A."/>
        </authorList>
    </citation>
    <scope>NUCLEOTIDE SEQUENCE</scope>
    <source>
        <strain evidence="2">AG4-R118</strain>
    </source>
</reference>
<name>A0A8H3CWI4_9AGAM</name>
<gene>
    <name evidence="2" type="ORF">RDB_LOCUS150761</name>
</gene>
<dbReference type="Proteomes" id="UP000663888">
    <property type="component" value="Unassembled WGS sequence"/>
</dbReference>
<evidence type="ECO:0000256" key="1">
    <source>
        <dbReference type="SAM" id="MobiDB-lite"/>
    </source>
</evidence>
<dbReference type="AlphaFoldDB" id="A0A8H3CWI4"/>
<evidence type="ECO:0000313" key="2">
    <source>
        <dbReference type="EMBL" id="CAE6499146.1"/>
    </source>
</evidence>
<feature type="region of interest" description="Disordered" evidence="1">
    <location>
        <begin position="1"/>
        <end position="78"/>
    </location>
</feature>
<sequence length="117" mass="12546">MPRTSSILSHTTASSSKNSLNDPVTQSSQLSFQAQELQHRPSSPLSSSQSSIHNSPTESEAPDSPHLPRATATKRDRLIGEAERAISKVVHDPELHERGELRAAGGKELADGLTVVD</sequence>
<proteinExistence type="predicted"/>
<protein>
    <submittedName>
        <fullName evidence="2">Uncharacterized protein</fullName>
    </submittedName>
</protein>